<proteinExistence type="predicted"/>
<dbReference type="EMBL" id="JBBPBM010001289">
    <property type="protein sequence ID" value="KAK8485389.1"/>
    <property type="molecule type" value="Genomic_DNA"/>
</dbReference>
<feature type="compositionally biased region" description="Basic and acidic residues" evidence="1">
    <location>
        <begin position="40"/>
        <end position="49"/>
    </location>
</feature>
<organism evidence="2 3">
    <name type="scientific">Hibiscus sabdariffa</name>
    <name type="common">roselle</name>
    <dbReference type="NCBI Taxonomy" id="183260"/>
    <lineage>
        <taxon>Eukaryota</taxon>
        <taxon>Viridiplantae</taxon>
        <taxon>Streptophyta</taxon>
        <taxon>Embryophyta</taxon>
        <taxon>Tracheophyta</taxon>
        <taxon>Spermatophyta</taxon>
        <taxon>Magnoliopsida</taxon>
        <taxon>eudicotyledons</taxon>
        <taxon>Gunneridae</taxon>
        <taxon>Pentapetalae</taxon>
        <taxon>rosids</taxon>
        <taxon>malvids</taxon>
        <taxon>Malvales</taxon>
        <taxon>Malvaceae</taxon>
        <taxon>Malvoideae</taxon>
        <taxon>Hibiscus</taxon>
    </lineage>
</organism>
<name>A0ABR1ZXJ8_9ROSI</name>
<gene>
    <name evidence="2" type="ORF">V6N12_046276</name>
</gene>
<protein>
    <submittedName>
        <fullName evidence="2">Uncharacterized protein</fullName>
    </submittedName>
</protein>
<comment type="caution">
    <text evidence="2">The sequence shown here is derived from an EMBL/GenBank/DDBJ whole genome shotgun (WGS) entry which is preliminary data.</text>
</comment>
<sequence length="71" mass="8040">MTAYCIDDKGTMNHDPNNSKIKSLLPKIQTKIRGKRKSKTASEEMRFDQARTGNTPVAAKLPLRHDGRDQE</sequence>
<evidence type="ECO:0000313" key="2">
    <source>
        <dbReference type="EMBL" id="KAK8485389.1"/>
    </source>
</evidence>
<reference evidence="2 3" key="1">
    <citation type="journal article" date="2024" name="G3 (Bethesda)">
        <title>Genome assembly of Hibiscus sabdariffa L. provides insights into metabolisms of medicinal natural products.</title>
        <authorList>
            <person name="Kim T."/>
        </authorList>
    </citation>
    <scope>NUCLEOTIDE SEQUENCE [LARGE SCALE GENOMIC DNA]</scope>
    <source>
        <strain evidence="2">TK-2024</strain>
        <tissue evidence="2">Old leaves</tissue>
    </source>
</reference>
<accession>A0ABR1ZXJ8</accession>
<feature type="region of interest" description="Disordered" evidence="1">
    <location>
        <begin position="1"/>
        <end position="71"/>
    </location>
</feature>
<feature type="compositionally biased region" description="Basic and acidic residues" evidence="1">
    <location>
        <begin position="1"/>
        <end position="12"/>
    </location>
</feature>
<keyword evidence="3" id="KW-1185">Reference proteome</keyword>
<evidence type="ECO:0000313" key="3">
    <source>
        <dbReference type="Proteomes" id="UP001472677"/>
    </source>
</evidence>
<feature type="compositionally biased region" description="Basic residues" evidence="1">
    <location>
        <begin position="30"/>
        <end position="39"/>
    </location>
</feature>
<dbReference type="Proteomes" id="UP001472677">
    <property type="component" value="Unassembled WGS sequence"/>
</dbReference>
<evidence type="ECO:0000256" key="1">
    <source>
        <dbReference type="SAM" id="MobiDB-lite"/>
    </source>
</evidence>